<proteinExistence type="predicted"/>
<dbReference type="Proteomes" id="UP000003932">
    <property type="component" value="Chromosome"/>
</dbReference>
<evidence type="ECO:0000313" key="1">
    <source>
        <dbReference type="EMBL" id="AFP83560.1"/>
    </source>
</evidence>
<dbReference type="PATRIC" id="fig|1202536.3.peg.85"/>
<dbReference type="KEGG" id="cru:A33U_0102"/>
<reference evidence="1 2" key="1">
    <citation type="journal article" date="2012" name="Mol. Biol. Evol.">
        <title>Genome reduction and co-evolution between the primary and secondary bacterial symbionts of psyllids.</title>
        <authorList>
            <person name="Sloan D.B."/>
            <person name="Moran N.A."/>
        </authorList>
    </citation>
    <scope>NUCLEOTIDE SEQUENCE [LARGE SCALE GENOMIC DNA]</scope>
    <source>
        <strain evidence="1 2">CE</strain>
    </source>
</reference>
<dbReference type="STRING" id="1202536.A33U_0102"/>
<gene>
    <name evidence="1" type="primary">rpe</name>
    <name evidence="1" type="ORF">A33U_0102</name>
</gene>
<name>J7GZX3_CARRU</name>
<organism evidence="1 2">
    <name type="scientific">Candidatus Carsonella ruddii CE isolate Thao2000</name>
    <dbReference type="NCBI Taxonomy" id="1202536"/>
    <lineage>
        <taxon>Bacteria</taxon>
        <taxon>Pseudomonadati</taxon>
        <taxon>Pseudomonadota</taxon>
        <taxon>Gammaproteobacteria</taxon>
        <taxon>Oceanospirillales</taxon>
        <taxon>Halomonadaceae</taxon>
        <taxon>Zymobacter group</taxon>
        <taxon>Candidatus Carsonella</taxon>
    </lineage>
</organism>
<dbReference type="AlphaFoldDB" id="J7GZX3"/>
<dbReference type="SUPFAM" id="SSF51366">
    <property type="entry name" value="Ribulose-phoshate binding barrel"/>
    <property type="match status" value="1"/>
</dbReference>
<dbReference type="InterPro" id="IPR011060">
    <property type="entry name" value="RibuloseP-bd_barrel"/>
</dbReference>
<dbReference type="InterPro" id="IPR013785">
    <property type="entry name" value="Aldolase_TIM"/>
</dbReference>
<dbReference type="EMBL" id="CP003541">
    <property type="protein sequence ID" value="AFP83560.1"/>
    <property type="molecule type" value="Genomic_DNA"/>
</dbReference>
<protein>
    <submittedName>
        <fullName evidence="1">Ribulose-phosphate 3-epimerase</fullName>
    </submittedName>
</protein>
<dbReference type="Gene3D" id="3.20.20.70">
    <property type="entry name" value="Aldolase class I"/>
    <property type="match status" value="1"/>
</dbReference>
<accession>J7GZX3</accession>
<dbReference type="HOGENOM" id="CLU_1640684_0_0_6"/>
<sequence>MDFTYVENNSFSINNIKKIYFILKKIKKNFIEFHIMSKFSKNIINKIKKKNIYIHLENLFYFKKYNYSISPNFCYKYLQKYNNNNLLMSVNPGFGKQFFINKIKKKNLIKYNIDGGINLYYFKKINNYFKKIIIGTKIIFKNNVKSYFKFLFIYNEFIIL</sequence>
<evidence type="ECO:0000313" key="2">
    <source>
        <dbReference type="Proteomes" id="UP000003932"/>
    </source>
</evidence>